<gene>
    <name evidence="2" type="ORF">PDUR_10060</name>
</gene>
<dbReference type="eggNOG" id="COG1680">
    <property type="taxonomic scope" value="Bacteria"/>
</dbReference>
<dbReference type="Gene3D" id="3.40.710.10">
    <property type="entry name" value="DD-peptidase/beta-lactamase superfamily"/>
    <property type="match status" value="1"/>
</dbReference>
<keyword evidence="3" id="KW-1185">Reference proteome</keyword>
<dbReference type="STRING" id="44251.PDUR_10060"/>
<keyword evidence="2" id="KW-0378">Hydrolase</keyword>
<dbReference type="InterPro" id="IPR012338">
    <property type="entry name" value="Beta-lactam/transpept-like"/>
</dbReference>
<dbReference type="Pfam" id="PF00144">
    <property type="entry name" value="Beta-lactamase"/>
    <property type="match status" value="1"/>
</dbReference>
<proteinExistence type="predicted"/>
<dbReference type="PANTHER" id="PTHR43283">
    <property type="entry name" value="BETA-LACTAMASE-RELATED"/>
    <property type="match status" value="1"/>
</dbReference>
<name>A0A089HPB3_PAEDU</name>
<protein>
    <submittedName>
        <fullName evidence="2">6-aminohexanoate hydrolase</fullName>
    </submittedName>
</protein>
<evidence type="ECO:0000259" key="1">
    <source>
        <dbReference type="Pfam" id="PF00144"/>
    </source>
</evidence>
<organism evidence="2 3">
    <name type="scientific">Paenibacillus durus</name>
    <name type="common">Paenibacillus azotofixans</name>
    <dbReference type="NCBI Taxonomy" id="44251"/>
    <lineage>
        <taxon>Bacteria</taxon>
        <taxon>Bacillati</taxon>
        <taxon>Bacillota</taxon>
        <taxon>Bacilli</taxon>
        <taxon>Bacillales</taxon>
        <taxon>Paenibacillaceae</taxon>
        <taxon>Paenibacillus</taxon>
    </lineage>
</organism>
<dbReference type="OrthoDB" id="9773047at2"/>
<dbReference type="GO" id="GO:0016787">
    <property type="term" value="F:hydrolase activity"/>
    <property type="evidence" value="ECO:0007669"/>
    <property type="project" value="UniProtKB-KW"/>
</dbReference>
<accession>A0A089HPB3</accession>
<dbReference type="RefSeq" id="WP_042206088.1">
    <property type="nucleotide sequence ID" value="NZ_CP009288.1"/>
</dbReference>
<dbReference type="KEGG" id="pdu:PDUR_10060"/>
<feature type="domain" description="Beta-lactamase-related" evidence="1">
    <location>
        <begin position="43"/>
        <end position="317"/>
    </location>
</feature>
<evidence type="ECO:0000313" key="2">
    <source>
        <dbReference type="EMBL" id="AIQ12228.1"/>
    </source>
</evidence>
<evidence type="ECO:0000313" key="3">
    <source>
        <dbReference type="Proteomes" id="UP000029409"/>
    </source>
</evidence>
<dbReference type="AlphaFoldDB" id="A0A089HPB3"/>
<dbReference type="SUPFAM" id="SSF56601">
    <property type="entry name" value="beta-lactamase/transpeptidase-like"/>
    <property type="match status" value="1"/>
</dbReference>
<dbReference type="EMBL" id="CP009288">
    <property type="protein sequence ID" value="AIQ12228.1"/>
    <property type="molecule type" value="Genomic_DNA"/>
</dbReference>
<dbReference type="Proteomes" id="UP000029409">
    <property type="component" value="Chromosome"/>
</dbReference>
<dbReference type="PANTHER" id="PTHR43283:SF7">
    <property type="entry name" value="BETA-LACTAMASE-RELATED DOMAIN-CONTAINING PROTEIN"/>
    <property type="match status" value="1"/>
</dbReference>
<sequence length="340" mass="38555">MQRNYWPTTEWQALDPATLRMDAEKLAELEPMIKSEYSNINGIVVVRNGYIAYEKYYNGYGPDDPHHVASITKSVLSALIGIAIDARYIKNVDQKVLDFFPEYVLGAADRQKREITIRHLLTMTAPYPFEDWHEPLDKMCMEPDWVKYTLDILGQNGDIGTFKYSTAGAHLLSAILTRSTGKSAREFAGEPLFKSIGMKEIPDYEMKSFGFEDLFGENVKGWVNDPNGNSTGGWGLTLTPRDMARFGFLYLNRGVWDNNQIISGTWIDESTAMNPNKYGYLWWLYEEDGVFAYLALGDGGNVICCIPEKDLVVAIASEFIINPRDRLTLIKERIIPAVID</sequence>
<dbReference type="InterPro" id="IPR050789">
    <property type="entry name" value="Diverse_Enzym_Activities"/>
</dbReference>
<reference evidence="2 3" key="1">
    <citation type="submission" date="2014-08" db="EMBL/GenBank/DDBJ databases">
        <title>Comparative genomics of the Paenibacillus odorifer group.</title>
        <authorList>
            <person name="den Bakker H.C."/>
            <person name="Tsai Y.-C."/>
            <person name="Martin N."/>
            <person name="Korlach J."/>
            <person name="Wiedmann M."/>
        </authorList>
    </citation>
    <scope>NUCLEOTIDE SEQUENCE [LARGE SCALE GENOMIC DNA]</scope>
    <source>
        <strain evidence="2 3">DSM 1735</strain>
    </source>
</reference>
<dbReference type="InterPro" id="IPR001466">
    <property type="entry name" value="Beta-lactam-related"/>
</dbReference>